<keyword evidence="4" id="KW-0804">Transcription</keyword>
<evidence type="ECO:0000256" key="2">
    <source>
        <dbReference type="ARBA" id="ARBA00023015"/>
    </source>
</evidence>
<protein>
    <recommendedName>
        <fullName evidence="7">Xylanolytic transcriptional activator regulatory domain-containing protein</fullName>
    </recommendedName>
</protein>
<keyword evidence="3" id="KW-0238">DNA-binding</keyword>
<dbReference type="GO" id="GO:0008270">
    <property type="term" value="F:zinc ion binding"/>
    <property type="evidence" value="ECO:0007669"/>
    <property type="project" value="InterPro"/>
</dbReference>
<keyword evidence="1" id="KW-0862">Zinc</keyword>
<dbReference type="GO" id="GO:0003677">
    <property type="term" value="F:DNA binding"/>
    <property type="evidence" value="ECO:0007669"/>
    <property type="project" value="UniProtKB-KW"/>
</dbReference>
<evidence type="ECO:0000256" key="3">
    <source>
        <dbReference type="ARBA" id="ARBA00023125"/>
    </source>
</evidence>
<organism evidence="8 9">
    <name type="scientific">Cladophialophora chaetospira</name>
    <dbReference type="NCBI Taxonomy" id="386627"/>
    <lineage>
        <taxon>Eukaryota</taxon>
        <taxon>Fungi</taxon>
        <taxon>Dikarya</taxon>
        <taxon>Ascomycota</taxon>
        <taxon>Pezizomycotina</taxon>
        <taxon>Eurotiomycetes</taxon>
        <taxon>Chaetothyriomycetidae</taxon>
        <taxon>Chaetothyriales</taxon>
        <taxon>Herpotrichiellaceae</taxon>
        <taxon>Cladophialophora</taxon>
    </lineage>
</organism>
<gene>
    <name evidence="8" type="ORF">H2200_009761</name>
</gene>
<evidence type="ECO:0000256" key="5">
    <source>
        <dbReference type="ARBA" id="ARBA00023242"/>
    </source>
</evidence>
<dbReference type="PANTHER" id="PTHR47171:SF5">
    <property type="entry name" value="ZN(II)2CYS6 TRANSCRIPTION FACTOR (EUROFUNG)"/>
    <property type="match status" value="1"/>
</dbReference>
<evidence type="ECO:0000256" key="6">
    <source>
        <dbReference type="SAM" id="MobiDB-lite"/>
    </source>
</evidence>
<evidence type="ECO:0000313" key="9">
    <source>
        <dbReference type="Proteomes" id="UP001172673"/>
    </source>
</evidence>
<proteinExistence type="predicted"/>
<dbReference type="Pfam" id="PF04082">
    <property type="entry name" value="Fungal_trans"/>
    <property type="match status" value="1"/>
</dbReference>
<evidence type="ECO:0000313" key="8">
    <source>
        <dbReference type="EMBL" id="KAJ9605912.1"/>
    </source>
</evidence>
<reference evidence="8" key="1">
    <citation type="submission" date="2022-10" db="EMBL/GenBank/DDBJ databases">
        <title>Culturing micro-colonial fungi from biological soil crusts in the Mojave desert and describing Neophaeococcomyces mojavensis, and introducing the new genera and species Taxawa tesnikishii.</title>
        <authorList>
            <person name="Kurbessoian T."/>
            <person name="Stajich J.E."/>
        </authorList>
    </citation>
    <scope>NUCLEOTIDE SEQUENCE</scope>
    <source>
        <strain evidence="8">TK_41</strain>
    </source>
</reference>
<dbReference type="Proteomes" id="UP001172673">
    <property type="component" value="Unassembled WGS sequence"/>
</dbReference>
<name>A0AA38X3D2_9EURO</name>
<feature type="region of interest" description="Disordered" evidence="6">
    <location>
        <begin position="1"/>
        <end position="70"/>
    </location>
</feature>
<accession>A0AA38X3D2</accession>
<comment type="caution">
    <text evidence="8">The sequence shown here is derived from an EMBL/GenBank/DDBJ whole genome shotgun (WGS) entry which is preliminary data.</text>
</comment>
<dbReference type="InterPro" id="IPR007219">
    <property type="entry name" value="XnlR_reg_dom"/>
</dbReference>
<dbReference type="InterPro" id="IPR052073">
    <property type="entry name" value="Amide_Lactam_Regulators"/>
</dbReference>
<dbReference type="EMBL" id="JAPDRK010000015">
    <property type="protein sequence ID" value="KAJ9605912.1"/>
    <property type="molecule type" value="Genomic_DNA"/>
</dbReference>
<dbReference type="AlphaFoldDB" id="A0AA38X3D2"/>
<sequence length="575" mass="64594">MSQQLAPSQNPIDPPFALAAEPTNGIPSSSVATVPLSGAVAQPTSLLPDPYPQDRPSDIPSTTASHGTTGYLGSSGLLNLFEPDYRGIARNDTNQVSTVPDIDERLPPLELQQSFAETYFDYCWPWCPVLDKDSFWKEYSTVSPPALLTNALALLGTQIRPPIIQHADAAEYYTRAKMHFYLEDETDPRICLQAIMLFYWWAPRGPSQVHKDAAWWWTGVAIKYAQQMGLHREPKNLNDVGGEAIQKLRRRMWWTLFVNDCDVREPTIQDFEASEQSRAEVFIQWVRLCTTIGPISQHLSRPAASGAFPTPLAEELITWVGNLPQRLRVPDMSDRNRKFNRDVLKLHLPYLTTVTILHLNWSSRNPSQPWPEAYTAAVLSASFVTRIFKDLLARGEIRFLGAIACWYVGVAIVALLHAQRIDVLADGGAEDIVVLRLALNELAKLWPSTAIFVKGFDRLRAFDTLGPKATVATEQTRQPRLATDAVSPSISQWSHGIDWKRYFPEVTATTCRLAAILLAEHQQSIWDDIPWLNDETTTQFQDLFDFSDLVSDPVLETLSSLCWAGDSLTTYQNQS</sequence>
<keyword evidence="5" id="KW-0539">Nucleus</keyword>
<feature type="domain" description="Xylanolytic transcriptional activator regulatory" evidence="7">
    <location>
        <begin position="117"/>
        <end position="261"/>
    </location>
</feature>
<evidence type="ECO:0000256" key="1">
    <source>
        <dbReference type="ARBA" id="ARBA00022833"/>
    </source>
</evidence>
<dbReference type="GO" id="GO:0006351">
    <property type="term" value="P:DNA-templated transcription"/>
    <property type="evidence" value="ECO:0007669"/>
    <property type="project" value="InterPro"/>
</dbReference>
<feature type="compositionally biased region" description="Polar residues" evidence="6">
    <location>
        <begin position="1"/>
        <end position="11"/>
    </location>
</feature>
<dbReference type="PANTHER" id="PTHR47171">
    <property type="entry name" value="FARA-RELATED"/>
    <property type="match status" value="1"/>
</dbReference>
<keyword evidence="2" id="KW-0805">Transcription regulation</keyword>
<evidence type="ECO:0000259" key="7">
    <source>
        <dbReference type="Pfam" id="PF04082"/>
    </source>
</evidence>
<evidence type="ECO:0000256" key="4">
    <source>
        <dbReference type="ARBA" id="ARBA00023163"/>
    </source>
</evidence>
<keyword evidence="9" id="KW-1185">Reference proteome</keyword>
<dbReference type="CDD" id="cd12148">
    <property type="entry name" value="fungal_TF_MHR"/>
    <property type="match status" value="1"/>
</dbReference>